<dbReference type="RefSeq" id="WP_012242611.1">
    <property type="nucleotide sequence ID" value="NZ_JACAOE010000001.1"/>
</dbReference>
<comment type="subcellular location">
    <subcellularLocation>
        <location evidence="1">Cell membrane</location>
        <topology evidence="1">Multi-pass membrane protein</topology>
    </subcellularLocation>
</comment>
<evidence type="ECO:0000256" key="3">
    <source>
        <dbReference type="ARBA" id="ARBA00022692"/>
    </source>
</evidence>
<evidence type="ECO:0000256" key="5">
    <source>
        <dbReference type="ARBA" id="ARBA00023136"/>
    </source>
</evidence>
<sequence length="159" mass="18251">MVPRFEKRVRAFAADISGLIIIFILTAFGLANIDDSIRPYIQASILILTFFFLIIFPQLTKAGQTFGKRLQKIKVVNMDGSNPSKLKLISREVFKYFFSIATFGLYSVIAFFALSEKHVSRTIHDYVFKTKVIDLDTSPQNVRMNETLQTKTMKETRLK</sequence>
<keyword evidence="5 6" id="KW-0472">Membrane</keyword>
<evidence type="ECO:0000259" key="7">
    <source>
        <dbReference type="Pfam" id="PF06271"/>
    </source>
</evidence>
<dbReference type="GeneID" id="41338832"/>
<feature type="domain" description="RDD" evidence="7">
    <location>
        <begin position="3"/>
        <end position="127"/>
    </location>
</feature>
<organism evidence="8 9">
    <name type="scientific">Acholeplasma laidlawii</name>
    <dbReference type="NCBI Taxonomy" id="2148"/>
    <lineage>
        <taxon>Bacteria</taxon>
        <taxon>Bacillati</taxon>
        <taxon>Mycoplasmatota</taxon>
        <taxon>Mollicutes</taxon>
        <taxon>Acholeplasmatales</taxon>
        <taxon>Acholeplasmataceae</taxon>
        <taxon>Acholeplasma</taxon>
    </lineage>
</organism>
<keyword evidence="4 6" id="KW-1133">Transmembrane helix</keyword>
<keyword evidence="2" id="KW-1003">Cell membrane</keyword>
<dbReference type="PANTHER" id="PTHR36115">
    <property type="entry name" value="PROLINE-RICH ANTIGEN HOMOLOG-RELATED"/>
    <property type="match status" value="1"/>
</dbReference>
<dbReference type="Pfam" id="PF06271">
    <property type="entry name" value="RDD"/>
    <property type="match status" value="1"/>
</dbReference>
<evidence type="ECO:0000256" key="6">
    <source>
        <dbReference type="SAM" id="Phobius"/>
    </source>
</evidence>
<proteinExistence type="predicted"/>
<comment type="caution">
    <text evidence="8">The sequence shown here is derived from an EMBL/GenBank/DDBJ whole genome shotgun (WGS) entry which is preliminary data.</text>
</comment>
<dbReference type="PANTHER" id="PTHR36115:SF6">
    <property type="entry name" value="PROLINE-RICH ANTIGEN HOMOLOG"/>
    <property type="match status" value="1"/>
</dbReference>
<feature type="transmembrane region" description="Helical" evidence="6">
    <location>
        <begin position="12"/>
        <end position="33"/>
    </location>
</feature>
<dbReference type="AlphaFoldDB" id="A0A553II66"/>
<dbReference type="EMBL" id="VKID01000001">
    <property type="protein sequence ID" value="TRX99889.1"/>
    <property type="molecule type" value="Genomic_DNA"/>
</dbReference>
<feature type="transmembrane region" description="Helical" evidence="6">
    <location>
        <begin position="39"/>
        <end position="59"/>
    </location>
</feature>
<dbReference type="Proteomes" id="UP000315938">
    <property type="component" value="Unassembled WGS sequence"/>
</dbReference>
<dbReference type="GO" id="GO:0005886">
    <property type="term" value="C:plasma membrane"/>
    <property type="evidence" value="ECO:0007669"/>
    <property type="project" value="UniProtKB-SubCell"/>
</dbReference>
<evidence type="ECO:0000256" key="2">
    <source>
        <dbReference type="ARBA" id="ARBA00022475"/>
    </source>
</evidence>
<gene>
    <name evidence="8" type="ORF">FNV44_02280</name>
</gene>
<evidence type="ECO:0000256" key="1">
    <source>
        <dbReference type="ARBA" id="ARBA00004651"/>
    </source>
</evidence>
<keyword evidence="3 6" id="KW-0812">Transmembrane</keyword>
<evidence type="ECO:0000256" key="4">
    <source>
        <dbReference type="ARBA" id="ARBA00022989"/>
    </source>
</evidence>
<dbReference type="InterPro" id="IPR010432">
    <property type="entry name" value="RDD"/>
</dbReference>
<feature type="transmembrane region" description="Helical" evidence="6">
    <location>
        <begin position="93"/>
        <end position="114"/>
    </location>
</feature>
<name>A0A553II66_ACHLA</name>
<evidence type="ECO:0000313" key="8">
    <source>
        <dbReference type="EMBL" id="TRX99889.1"/>
    </source>
</evidence>
<protein>
    <submittedName>
        <fullName evidence="8">RDD family protein</fullName>
    </submittedName>
</protein>
<reference evidence="8 9" key="1">
    <citation type="submission" date="2019-07" db="EMBL/GenBank/DDBJ databases">
        <title>Genome sequence of Acholeplasma laidlawii strain with increased resistance to erythromycin.</title>
        <authorList>
            <person name="Medvedeva E.S."/>
            <person name="Baranova N.B."/>
            <person name="Siniagina M.N."/>
            <person name="Mouzykantov A."/>
            <person name="Chernova O.A."/>
            <person name="Chernov V.M."/>
        </authorList>
    </citation>
    <scope>NUCLEOTIDE SEQUENCE [LARGE SCALE GENOMIC DNA]</scope>
    <source>
        <strain evidence="8 9">PG8REry</strain>
    </source>
</reference>
<dbReference type="InterPro" id="IPR051791">
    <property type="entry name" value="Pra-immunoreactive"/>
</dbReference>
<evidence type="ECO:0000313" key="9">
    <source>
        <dbReference type="Proteomes" id="UP000315938"/>
    </source>
</evidence>
<accession>A0A553II66</accession>